<sequence>KLELYAEKLHQHSAKNLLDSLITIIGYWSIGWAFAYGDNSLGWLSPFVGGSEFFGIGVTAHSTFFFQYVFAARASTIISGAVAERCEFATFIVYSIVVSSTFDQYSVTYLDTAGSGVVHLCGGTIGLVAACMMGPRIGRFTDHSKGKRKLSLMYGKIKGHSVPFASLDISKHGSGQAVARAMINTIMCGAFSAITYLLIHYVRKGKWTVLLTINACLTGMISACAGCNLISPWTTIFTGGGAGLIIWPVSTTLKTPN</sequence>
<feature type="transmembrane region" description="Helical" evidence="8">
    <location>
        <begin position="117"/>
        <end position="138"/>
    </location>
</feature>
<dbReference type="InterPro" id="IPR029020">
    <property type="entry name" value="Ammonium/urea_transptr"/>
</dbReference>
<comment type="similarity">
    <text evidence="2">Belongs to the ammonia transporter channel (TC 1.A.11.2) family.</text>
</comment>
<feature type="transmembrane region" description="Helical" evidence="8">
    <location>
        <begin position="47"/>
        <end position="70"/>
    </location>
</feature>
<keyword evidence="5 8" id="KW-1133">Transmembrane helix</keyword>
<evidence type="ECO:0000256" key="5">
    <source>
        <dbReference type="ARBA" id="ARBA00022989"/>
    </source>
</evidence>
<comment type="subcellular location">
    <subcellularLocation>
        <location evidence="1">Membrane</location>
        <topology evidence="1">Multi-pass membrane protein</topology>
    </subcellularLocation>
</comment>
<feature type="transmembrane region" description="Helical" evidence="8">
    <location>
        <begin position="17"/>
        <end position="35"/>
    </location>
</feature>
<dbReference type="PANTHER" id="PTHR11730:SF6">
    <property type="entry name" value="AMMONIUM TRANSPORTER"/>
    <property type="match status" value="1"/>
</dbReference>
<evidence type="ECO:0000256" key="1">
    <source>
        <dbReference type="ARBA" id="ARBA00004141"/>
    </source>
</evidence>
<dbReference type="Gene3D" id="1.10.3430.10">
    <property type="entry name" value="Ammonium transporter AmtB like domains"/>
    <property type="match status" value="1"/>
</dbReference>
<evidence type="ECO:0000259" key="9">
    <source>
        <dbReference type="Pfam" id="PF00909"/>
    </source>
</evidence>
<evidence type="ECO:0000256" key="8">
    <source>
        <dbReference type="SAM" id="Phobius"/>
    </source>
</evidence>
<name>A0A915D058_9BILA</name>
<dbReference type="GO" id="GO:0005886">
    <property type="term" value="C:plasma membrane"/>
    <property type="evidence" value="ECO:0007669"/>
    <property type="project" value="TreeGrafter"/>
</dbReference>
<keyword evidence="3" id="KW-0813">Transport</keyword>
<dbReference type="Pfam" id="PF00909">
    <property type="entry name" value="Ammonium_transp"/>
    <property type="match status" value="1"/>
</dbReference>
<evidence type="ECO:0000313" key="10">
    <source>
        <dbReference type="Proteomes" id="UP000887574"/>
    </source>
</evidence>
<evidence type="ECO:0000256" key="3">
    <source>
        <dbReference type="ARBA" id="ARBA00022448"/>
    </source>
</evidence>
<evidence type="ECO:0000313" key="11">
    <source>
        <dbReference type="WBParaSite" id="jg14430"/>
    </source>
</evidence>
<dbReference type="GO" id="GO:0008519">
    <property type="term" value="F:ammonium channel activity"/>
    <property type="evidence" value="ECO:0007669"/>
    <property type="project" value="InterPro"/>
</dbReference>
<protein>
    <submittedName>
        <fullName evidence="11">Ammonium transporter AmtB-like domain-containing protein</fullName>
    </submittedName>
</protein>
<dbReference type="PANTHER" id="PTHR11730">
    <property type="entry name" value="AMMONIUM TRANSPORTER"/>
    <property type="match status" value="1"/>
</dbReference>
<keyword evidence="10" id="KW-1185">Reference proteome</keyword>
<keyword evidence="7" id="KW-0924">Ammonia transport</keyword>
<keyword evidence="6 8" id="KW-0472">Membrane</keyword>
<organism evidence="10 11">
    <name type="scientific">Ditylenchus dipsaci</name>
    <dbReference type="NCBI Taxonomy" id="166011"/>
    <lineage>
        <taxon>Eukaryota</taxon>
        <taxon>Metazoa</taxon>
        <taxon>Ecdysozoa</taxon>
        <taxon>Nematoda</taxon>
        <taxon>Chromadorea</taxon>
        <taxon>Rhabditida</taxon>
        <taxon>Tylenchina</taxon>
        <taxon>Tylenchomorpha</taxon>
        <taxon>Sphaerularioidea</taxon>
        <taxon>Anguinidae</taxon>
        <taxon>Anguininae</taxon>
        <taxon>Ditylenchus</taxon>
    </lineage>
</organism>
<dbReference type="SUPFAM" id="SSF111352">
    <property type="entry name" value="Ammonium transporter"/>
    <property type="match status" value="1"/>
</dbReference>
<feature type="transmembrane region" description="Helical" evidence="8">
    <location>
        <begin position="181"/>
        <end position="201"/>
    </location>
</feature>
<dbReference type="AlphaFoldDB" id="A0A915D058"/>
<proteinExistence type="inferred from homology"/>
<dbReference type="GO" id="GO:0097272">
    <property type="term" value="P:ammonium homeostasis"/>
    <property type="evidence" value="ECO:0007669"/>
    <property type="project" value="TreeGrafter"/>
</dbReference>
<keyword evidence="4 8" id="KW-0812">Transmembrane</keyword>
<dbReference type="WBParaSite" id="jg14430">
    <property type="protein sequence ID" value="jg14430"/>
    <property type="gene ID" value="jg14430"/>
</dbReference>
<reference evidence="11" key="1">
    <citation type="submission" date="2022-11" db="UniProtKB">
        <authorList>
            <consortium name="WormBaseParasite"/>
        </authorList>
    </citation>
    <scope>IDENTIFICATION</scope>
</reference>
<evidence type="ECO:0000256" key="6">
    <source>
        <dbReference type="ARBA" id="ARBA00023136"/>
    </source>
</evidence>
<dbReference type="Proteomes" id="UP000887574">
    <property type="component" value="Unplaced"/>
</dbReference>
<evidence type="ECO:0000256" key="4">
    <source>
        <dbReference type="ARBA" id="ARBA00022692"/>
    </source>
</evidence>
<dbReference type="InterPro" id="IPR024041">
    <property type="entry name" value="NH4_transpt_AmtB-like_dom"/>
</dbReference>
<evidence type="ECO:0000256" key="2">
    <source>
        <dbReference type="ARBA" id="ARBA00005887"/>
    </source>
</evidence>
<feature type="domain" description="Ammonium transporter AmtB-like" evidence="9">
    <location>
        <begin position="9"/>
        <end position="247"/>
    </location>
</feature>
<evidence type="ECO:0000256" key="7">
    <source>
        <dbReference type="ARBA" id="ARBA00023177"/>
    </source>
</evidence>
<accession>A0A915D058</accession>